<proteinExistence type="predicted"/>
<dbReference type="SMART" id="SM00530">
    <property type="entry name" value="HTH_XRE"/>
    <property type="match status" value="1"/>
</dbReference>
<dbReference type="Gene3D" id="1.10.260.40">
    <property type="entry name" value="lambda repressor-like DNA-binding domains"/>
    <property type="match status" value="1"/>
</dbReference>
<dbReference type="Proteomes" id="UP000183508">
    <property type="component" value="Unassembled WGS sequence"/>
</dbReference>
<name>A0A1I7IAY3_9BACL</name>
<dbReference type="InterPro" id="IPR001387">
    <property type="entry name" value="Cro/C1-type_HTH"/>
</dbReference>
<dbReference type="PANTHER" id="PTHR46558:SF4">
    <property type="entry name" value="DNA-BIDING PHAGE PROTEIN"/>
    <property type="match status" value="1"/>
</dbReference>
<evidence type="ECO:0000256" key="1">
    <source>
        <dbReference type="ARBA" id="ARBA00023125"/>
    </source>
</evidence>
<accession>A0A1I7IAY3</accession>
<dbReference type="EMBL" id="FPBV01000006">
    <property type="protein sequence ID" value="SFU70016.1"/>
    <property type="molecule type" value="Genomic_DNA"/>
</dbReference>
<sequence length="75" mass="8494">MNPNTRLVERRKQLNLTQEELARKANISRAYLANIEAGRRTSTIHVAKRIADALQSTVDYLFTDSVPKGNEEHTA</sequence>
<protein>
    <submittedName>
        <fullName evidence="3">Putative transcriptional regulator</fullName>
    </submittedName>
</protein>
<dbReference type="GO" id="GO:0003677">
    <property type="term" value="F:DNA binding"/>
    <property type="evidence" value="ECO:0007669"/>
    <property type="project" value="UniProtKB-KW"/>
</dbReference>
<dbReference type="OrthoDB" id="2186666at2"/>
<reference evidence="4" key="1">
    <citation type="submission" date="2016-10" db="EMBL/GenBank/DDBJ databases">
        <authorList>
            <person name="Varghese N."/>
        </authorList>
    </citation>
    <scope>NUCLEOTIDE SEQUENCE [LARGE SCALE GENOMIC DNA]</scope>
    <source>
        <strain evidence="4">DSM 17980</strain>
    </source>
</reference>
<dbReference type="SUPFAM" id="SSF47413">
    <property type="entry name" value="lambda repressor-like DNA-binding domains"/>
    <property type="match status" value="1"/>
</dbReference>
<dbReference type="STRING" id="392015.SAMN05421543_106103"/>
<keyword evidence="1" id="KW-0238">DNA-binding</keyword>
<dbReference type="AlphaFoldDB" id="A0A1I7IAY3"/>
<feature type="domain" description="HTH cro/C1-type" evidence="2">
    <location>
        <begin position="7"/>
        <end position="61"/>
    </location>
</feature>
<evidence type="ECO:0000259" key="2">
    <source>
        <dbReference type="PROSITE" id="PS50943"/>
    </source>
</evidence>
<keyword evidence="4" id="KW-1185">Reference proteome</keyword>
<dbReference type="RefSeq" id="WP_074950987.1">
    <property type="nucleotide sequence ID" value="NZ_FPBV01000006.1"/>
</dbReference>
<dbReference type="Pfam" id="PF01381">
    <property type="entry name" value="HTH_3"/>
    <property type="match status" value="1"/>
</dbReference>
<gene>
    <name evidence="3" type="ORF">SAMN05421543_106103</name>
</gene>
<dbReference type="PANTHER" id="PTHR46558">
    <property type="entry name" value="TRACRIPTIONAL REGULATORY PROTEIN-RELATED-RELATED"/>
    <property type="match status" value="1"/>
</dbReference>
<organism evidence="3 4">
    <name type="scientific">Alicyclobacillus macrosporangiidus</name>
    <dbReference type="NCBI Taxonomy" id="392015"/>
    <lineage>
        <taxon>Bacteria</taxon>
        <taxon>Bacillati</taxon>
        <taxon>Bacillota</taxon>
        <taxon>Bacilli</taxon>
        <taxon>Bacillales</taxon>
        <taxon>Alicyclobacillaceae</taxon>
        <taxon>Alicyclobacillus</taxon>
    </lineage>
</organism>
<dbReference type="PROSITE" id="PS50943">
    <property type="entry name" value="HTH_CROC1"/>
    <property type="match status" value="1"/>
</dbReference>
<evidence type="ECO:0000313" key="4">
    <source>
        <dbReference type="Proteomes" id="UP000183508"/>
    </source>
</evidence>
<dbReference type="InterPro" id="IPR010982">
    <property type="entry name" value="Lambda_DNA-bd_dom_sf"/>
</dbReference>
<dbReference type="CDD" id="cd00093">
    <property type="entry name" value="HTH_XRE"/>
    <property type="match status" value="1"/>
</dbReference>
<evidence type="ECO:0000313" key="3">
    <source>
        <dbReference type="EMBL" id="SFU70016.1"/>
    </source>
</evidence>